<organism evidence="2 3">
    <name type="scientific">Lophiotrema nucula</name>
    <dbReference type="NCBI Taxonomy" id="690887"/>
    <lineage>
        <taxon>Eukaryota</taxon>
        <taxon>Fungi</taxon>
        <taxon>Dikarya</taxon>
        <taxon>Ascomycota</taxon>
        <taxon>Pezizomycotina</taxon>
        <taxon>Dothideomycetes</taxon>
        <taxon>Pleosporomycetidae</taxon>
        <taxon>Pleosporales</taxon>
        <taxon>Lophiotremataceae</taxon>
        <taxon>Lophiotrema</taxon>
    </lineage>
</organism>
<sequence>MRRKRFTKNDDDEDDVIYPPPPPTPPKPPKQLADFKVNIYVRSKLDAESSITPQRCRVVTLSAFTSQICTKLPLELRNQIYDELMDTETMYKIERSSRESLRDFPTCSTIQDKEDTPVIIRPHLVYPQFANEVVARFFEGYKYFGVQSPRDIGPFFNTEFFGMGLKATETPLSALRVTGYLDQDDWDFINIATLAKDFEPLLAQNVRKWEDFKLTVVLVSKAYLLLDETDRNVLATRLHEVLQQLKRFIEISRMEKGSLKILLETRYGYDKSLVKNRDQNLEWWKVRVRHVARRISFEEDGSTVIPKP</sequence>
<keyword evidence="3" id="KW-1185">Reference proteome</keyword>
<dbReference type="Proteomes" id="UP000799770">
    <property type="component" value="Unassembled WGS sequence"/>
</dbReference>
<evidence type="ECO:0000313" key="2">
    <source>
        <dbReference type="EMBL" id="KAF2107990.1"/>
    </source>
</evidence>
<dbReference type="OrthoDB" id="3763466at2759"/>
<feature type="region of interest" description="Disordered" evidence="1">
    <location>
        <begin position="1"/>
        <end position="31"/>
    </location>
</feature>
<dbReference type="EMBL" id="ML977350">
    <property type="protein sequence ID" value="KAF2107990.1"/>
    <property type="molecule type" value="Genomic_DNA"/>
</dbReference>
<feature type="compositionally biased region" description="Pro residues" evidence="1">
    <location>
        <begin position="18"/>
        <end position="29"/>
    </location>
</feature>
<reference evidence="2" key="1">
    <citation type="journal article" date="2020" name="Stud. Mycol.">
        <title>101 Dothideomycetes genomes: a test case for predicting lifestyles and emergence of pathogens.</title>
        <authorList>
            <person name="Haridas S."/>
            <person name="Albert R."/>
            <person name="Binder M."/>
            <person name="Bloem J."/>
            <person name="Labutti K."/>
            <person name="Salamov A."/>
            <person name="Andreopoulos B."/>
            <person name="Baker S."/>
            <person name="Barry K."/>
            <person name="Bills G."/>
            <person name="Bluhm B."/>
            <person name="Cannon C."/>
            <person name="Castanera R."/>
            <person name="Culley D."/>
            <person name="Daum C."/>
            <person name="Ezra D."/>
            <person name="Gonzalez J."/>
            <person name="Henrissat B."/>
            <person name="Kuo A."/>
            <person name="Liang C."/>
            <person name="Lipzen A."/>
            <person name="Lutzoni F."/>
            <person name="Magnuson J."/>
            <person name="Mondo S."/>
            <person name="Nolan M."/>
            <person name="Ohm R."/>
            <person name="Pangilinan J."/>
            <person name="Park H.-J."/>
            <person name="Ramirez L."/>
            <person name="Alfaro M."/>
            <person name="Sun H."/>
            <person name="Tritt A."/>
            <person name="Yoshinaga Y."/>
            <person name="Zwiers L.-H."/>
            <person name="Turgeon B."/>
            <person name="Goodwin S."/>
            <person name="Spatafora J."/>
            <person name="Crous P."/>
            <person name="Grigoriev I."/>
        </authorList>
    </citation>
    <scope>NUCLEOTIDE SEQUENCE</scope>
    <source>
        <strain evidence="2">CBS 627.86</strain>
    </source>
</reference>
<evidence type="ECO:0000256" key="1">
    <source>
        <dbReference type="SAM" id="MobiDB-lite"/>
    </source>
</evidence>
<name>A0A6A5YLY7_9PLEO</name>
<dbReference type="AlphaFoldDB" id="A0A6A5YLY7"/>
<gene>
    <name evidence="2" type="ORF">BDV96DRAFT_653200</name>
</gene>
<accession>A0A6A5YLY7</accession>
<proteinExistence type="predicted"/>
<evidence type="ECO:0000313" key="3">
    <source>
        <dbReference type="Proteomes" id="UP000799770"/>
    </source>
</evidence>
<protein>
    <submittedName>
        <fullName evidence="2">Uncharacterized protein</fullName>
    </submittedName>
</protein>